<dbReference type="PRINTS" id="PR00080">
    <property type="entry name" value="SDRFAMILY"/>
</dbReference>
<comment type="caution">
    <text evidence="3">The sequence shown here is derived from an EMBL/GenBank/DDBJ whole genome shotgun (WGS) entry which is preliminary data.</text>
</comment>
<dbReference type="Pfam" id="PF13561">
    <property type="entry name" value="adh_short_C2"/>
    <property type="match status" value="1"/>
</dbReference>
<dbReference type="InterPro" id="IPR002347">
    <property type="entry name" value="SDR_fam"/>
</dbReference>
<dbReference type="InterPro" id="IPR050259">
    <property type="entry name" value="SDR"/>
</dbReference>
<keyword evidence="2" id="KW-0560">Oxidoreductase</keyword>
<keyword evidence="4" id="KW-1185">Reference proteome</keyword>
<dbReference type="PANTHER" id="PTHR42879:SF2">
    <property type="entry name" value="3-OXOACYL-[ACYL-CARRIER-PROTEIN] REDUCTASE FABG"/>
    <property type="match status" value="1"/>
</dbReference>
<evidence type="ECO:0000256" key="2">
    <source>
        <dbReference type="ARBA" id="ARBA00023002"/>
    </source>
</evidence>
<dbReference type="InterPro" id="IPR020904">
    <property type="entry name" value="Sc_DH/Rdtase_CS"/>
</dbReference>
<dbReference type="PROSITE" id="PS00061">
    <property type="entry name" value="ADH_SHORT"/>
    <property type="match status" value="1"/>
</dbReference>
<dbReference type="SUPFAM" id="SSF51735">
    <property type="entry name" value="NAD(P)-binding Rossmann-fold domains"/>
    <property type="match status" value="1"/>
</dbReference>
<dbReference type="EMBL" id="VFOK01000001">
    <property type="protein sequence ID" value="TQL32141.1"/>
    <property type="molecule type" value="Genomic_DNA"/>
</dbReference>
<dbReference type="InterPro" id="IPR036291">
    <property type="entry name" value="NAD(P)-bd_dom_sf"/>
</dbReference>
<accession>A0A542X8H8</accession>
<evidence type="ECO:0000313" key="3">
    <source>
        <dbReference type="EMBL" id="TQL32141.1"/>
    </source>
</evidence>
<evidence type="ECO:0000256" key="1">
    <source>
        <dbReference type="ARBA" id="ARBA00006484"/>
    </source>
</evidence>
<dbReference type="Gene3D" id="3.40.50.720">
    <property type="entry name" value="NAD(P)-binding Rossmann-like Domain"/>
    <property type="match status" value="1"/>
</dbReference>
<dbReference type="Proteomes" id="UP000318336">
    <property type="component" value="Unassembled WGS sequence"/>
</dbReference>
<gene>
    <name evidence="3" type="ORF">FB554_0256</name>
</gene>
<name>A0A542X8H8_9MICO</name>
<evidence type="ECO:0000313" key="4">
    <source>
        <dbReference type="Proteomes" id="UP000318336"/>
    </source>
</evidence>
<protein>
    <submittedName>
        <fullName evidence="3">3-hydroxybutyrate dehydrogenase</fullName>
    </submittedName>
</protein>
<organism evidence="3 4">
    <name type="scientific">Barrientosiimonas humi</name>
    <dbReference type="NCBI Taxonomy" id="999931"/>
    <lineage>
        <taxon>Bacteria</taxon>
        <taxon>Bacillati</taxon>
        <taxon>Actinomycetota</taxon>
        <taxon>Actinomycetes</taxon>
        <taxon>Micrococcales</taxon>
        <taxon>Dermacoccaceae</taxon>
        <taxon>Barrientosiimonas</taxon>
    </lineage>
</organism>
<dbReference type="OrthoDB" id="9786435at2"/>
<sequence length="248" mass="25939">MSSHTGRKALVTGGANGIGEAASRALAAQGATVVVADRDQQRASTVAAEIGGQVWPIDLLDTDGLAGLRLDFDILVNNAGMQVVAPIQDFDVAAFRQIQRLMVEAPFLLVRACLPHMYDRGWGRVVNVSSIHGLVASPYKSAYVTAKHALEGLSKATALEGGPHGVTSNCINPAYVRTALVEGQIDAQARENGISREQVVGDVMLAKSAIKRLIEPAEVGALIAYLASDEASMITGSSYAIDGGWTAG</sequence>
<comment type="similarity">
    <text evidence="1">Belongs to the short-chain dehydrogenases/reductases (SDR) family.</text>
</comment>
<dbReference type="GO" id="GO:0016491">
    <property type="term" value="F:oxidoreductase activity"/>
    <property type="evidence" value="ECO:0007669"/>
    <property type="project" value="UniProtKB-KW"/>
</dbReference>
<proteinExistence type="inferred from homology"/>
<dbReference type="FunFam" id="3.40.50.720:FF:000084">
    <property type="entry name" value="Short-chain dehydrogenase reductase"/>
    <property type="match status" value="1"/>
</dbReference>
<reference evidence="3 4" key="1">
    <citation type="submission" date="2019-06" db="EMBL/GenBank/DDBJ databases">
        <title>Sequencing the genomes of 1000 actinobacteria strains.</title>
        <authorList>
            <person name="Klenk H.-P."/>
        </authorList>
    </citation>
    <scope>NUCLEOTIDE SEQUENCE [LARGE SCALE GENOMIC DNA]</scope>
    <source>
        <strain evidence="3 4">DSM 24617</strain>
    </source>
</reference>
<dbReference type="RefSeq" id="WP_142004278.1">
    <property type="nucleotide sequence ID" value="NZ_CAJTBP010000001.1"/>
</dbReference>
<dbReference type="GO" id="GO:0032787">
    <property type="term" value="P:monocarboxylic acid metabolic process"/>
    <property type="evidence" value="ECO:0007669"/>
    <property type="project" value="UniProtKB-ARBA"/>
</dbReference>
<dbReference type="PANTHER" id="PTHR42879">
    <property type="entry name" value="3-OXOACYL-(ACYL-CARRIER-PROTEIN) REDUCTASE"/>
    <property type="match status" value="1"/>
</dbReference>
<dbReference type="AlphaFoldDB" id="A0A542X8H8"/>
<dbReference type="PRINTS" id="PR00081">
    <property type="entry name" value="GDHRDH"/>
</dbReference>